<protein>
    <submittedName>
        <fullName evidence="1">3535_t:CDS:1</fullName>
    </submittedName>
</protein>
<evidence type="ECO:0000313" key="1">
    <source>
        <dbReference type="EMBL" id="CAG8724134.1"/>
    </source>
</evidence>
<dbReference type="Proteomes" id="UP000789366">
    <property type="component" value="Unassembled WGS sequence"/>
</dbReference>
<dbReference type="EMBL" id="CAJVPW010030471">
    <property type="protein sequence ID" value="CAG8724134.1"/>
    <property type="molecule type" value="Genomic_DNA"/>
</dbReference>
<feature type="non-terminal residue" evidence="1">
    <location>
        <position position="295"/>
    </location>
</feature>
<evidence type="ECO:0000313" key="2">
    <source>
        <dbReference type="Proteomes" id="UP000789366"/>
    </source>
</evidence>
<proteinExistence type="predicted"/>
<organism evidence="1 2">
    <name type="scientific">Cetraspora pellucida</name>
    <dbReference type="NCBI Taxonomy" id="1433469"/>
    <lineage>
        <taxon>Eukaryota</taxon>
        <taxon>Fungi</taxon>
        <taxon>Fungi incertae sedis</taxon>
        <taxon>Mucoromycota</taxon>
        <taxon>Glomeromycotina</taxon>
        <taxon>Glomeromycetes</taxon>
        <taxon>Diversisporales</taxon>
        <taxon>Gigasporaceae</taxon>
        <taxon>Cetraspora</taxon>
    </lineage>
</organism>
<accession>A0ACA9PV78</accession>
<comment type="caution">
    <text evidence="1">The sequence shown here is derived from an EMBL/GenBank/DDBJ whole genome shotgun (WGS) entry which is preliminary data.</text>
</comment>
<sequence length="295" mass="34361">LKNLNKFEFNEENKIEINEENDKTESNDEDKTESNKENMPKIFEMKTIEMLEKNFATKKDILNIVQEIAQCSGFAVTIKSSGLRHSIFNINTAVPKDSKWQVIKVINRYNHPMAKDPRVFPEHHRLTRDAKCTAVQMLKAGAKPSMIYEAIRDENGEPTATRRDISNLGTQIYLSEENASMKALITNMKKRRYIVRREDQEDRHIKHLFFCHDNSIKDARHFPEVILVDATYKTNVYKLPFINFVNEFEKSYIWVLEKLFSLMFFDIVPSVFITDNDAALIGALKKIFSQSESLL</sequence>
<name>A0ACA9PV78_9GLOM</name>
<feature type="non-terminal residue" evidence="1">
    <location>
        <position position="1"/>
    </location>
</feature>
<reference evidence="1" key="1">
    <citation type="submission" date="2021-06" db="EMBL/GenBank/DDBJ databases">
        <authorList>
            <person name="Kallberg Y."/>
            <person name="Tangrot J."/>
            <person name="Rosling A."/>
        </authorList>
    </citation>
    <scope>NUCLEOTIDE SEQUENCE</scope>
    <source>
        <strain evidence="1">28 12/20/2015</strain>
    </source>
</reference>
<gene>
    <name evidence="1" type="ORF">SPELUC_LOCUS12638</name>
</gene>
<keyword evidence="2" id="KW-1185">Reference proteome</keyword>